<reference evidence="6 8" key="1">
    <citation type="submission" date="2013-02" db="EMBL/GenBank/DDBJ databases">
        <title>The Genome Sequence of Enterococcus gilvus ATCC BAA-350.</title>
        <authorList>
            <consortium name="The Broad Institute Genome Sequencing Platform"/>
            <consortium name="The Broad Institute Genome Sequencing Center for Infectious Disease"/>
            <person name="Earl A.M."/>
            <person name="Gilmore M.S."/>
            <person name="Lebreton F."/>
            <person name="Walker B."/>
            <person name="Young S.K."/>
            <person name="Zeng Q."/>
            <person name="Gargeya S."/>
            <person name="Fitzgerald M."/>
            <person name="Haas B."/>
            <person name="Abouelleil A."/>
            <person name="Alvarado L."/>
            <person name="Arachchi H.M."/>
            <person name="Berlin A.M."/>
            <person name="Chapman S.B."/>
            <person name="Dewar J."/>
            <person name="Goldberg J."/>
            <person name="Griggs A."/>
            <person name="Gujja S."/>
            <person name="Hansen M."/>
            <person name="Howarth C."/>
            <person name="Imamovic A."/>
            <person name="Larimer J."/>
            <person name="McCowan C."/>
            <person name="Murphy C."/>
            <person name="Neiman D."/>
            <person name="Pearson M."/>
            <person name="Priest M."/>
            <person name="Roberts A."/>
            <person name="Saif S."/>
            <person name="Shea T."/>
            <person name="Sisk P."/>
            <person name="Sykes S."/>
            <person name="Wortman J."/>
            <person name="Nusbaum C."/>
            <person name="Birren B."/>
        </authorList>
    </citation>
    <scope>NUCLEOTIDE SEQUENCE [LARGE SCALE GENOMIC DNA]</scope>
    <source>
        <strain evidence="6 8">ATCC BAA-350</strain>
    </source>
</reference>
<dbReference type="Pfam" id="PF00486">
    <property type="entry name" value="Trans_reg_C"/>
    <property type="match status" value="1"/>
</dbReference>
<dbReference type="PROSITE" id="PS51755">
    <property type="entry name" value="OMPR_PHOB"/>
    <property type="match status" value="1"/>
</dbReference>
<dbReference type="GO" id="GO:0006355">
    <property type="term" value="P:regulation of DNA-templated transcription"/>
    <property type="evidence" value="ECO:0007669"/>
    <property type="project" value="InterPro"/>
</dbReference>
<keyword evidence="3" id="KW-0804">Transcription</keyword>
<dbReference type="Proteomes" id="UP000013750">
    <property type="component" value="Unassembled WGS sequence"/>
</dbReference>
<evidence type="ECO:0000313" key="8">
    <source>
        <dbReference type="Proteomes" id="UP000013750"/>
    </source>
</evidence>
<evidence type="ECO:0000259" key="5">
    <source>
        <dbReference type="PROSITE" id="PS51755"/>
    </source>
</evidence>
<dbReference type="GO" id="GO:0003677">
    <property type="term" value="F:DNA binding"/>
    <property type="evidence" value="ECO:0007669"/>
    <property type="project" value="UniProtKB-UniRule"/>
</dbReference>
<keyword evidence="2 4" id="KW-0238">DNA-binding</keyword>
<dbReference type="EMBL" id="AJDQ01000003">
    <property type="protein sequence ID" value="EOI58264.1"/>
    <property type="molecule type" value="Genomic_DNA"/>
</dbReference>
<name>R2XTJ2_9ENTE</name>
<comment type="caution">
    <text evidence="6">The sequence shown here is derived from an EMBL/GenBank/DDBJ whole genome shotgun (WGS) entry which is preliminary data.</text>
</comment>
<dbReference type="SMART" id="SM00862">
    <property type="entry name" value="Trans_reg_C"/>
    <property type="match status" value="1"/>
</dbReference>
<keyword evidence="1" id="KW-0805">Transcription regulation</keyword>
<evidence type="ECO:0000256" key="3">
    <source>
        <dbReference type="ARBA" id="ARBA00023163"/>
    </source>
</evidence>
<dbReference type="AlphaFoldDB" id="R2XTJ2"/>
<proteinExistence type="predicted"/>
<protein>
    <recommendedName>
        <fullName evidence="5">OmpR/PhoB-type domain-containing protein</fullName>
    </recommendedName>
</protein>
<evidence type="ECO:0000256" key="1">
    <source>
        <dbReference type="ARBA" id="ARBA00023015"/>
    </source>
</evidence>
<evidence type="ECO:0000313" key="9">
    <source>
        <dbReference type="Proteomes" id="UP000014160"/>
    </source>
</evidence>
<dbReference type="InterPro" id="IPR036388">
    <property type="entry name" value="WH-like_DNA-bd_sf"/>
</dbReference>
<dbReference type="HOGENOM" id="CLU_088180_0_0_9"/>
<accession>R2XTJ2</accession>
<dbReference type="Proteomes" id="UP000014160">
    <property type="component" value="Unassembled WGS sequence"/>
</dbReference>
<dbReference type="InterPro" id="IPR001867">
    <property type="entry name" value="OmpR/PhoB-type_DNA-bd"/>
</dbReference>
<feature type="DNA-binding region" description="OmpR/PhoB-type" evidence="4">
    <location>
        <begin position="100"/>
        <end position="210"/>
    </location>
</feature>
<gene>
    <name evidence="7" type="ORF">I592_03112</name>
    <name evidence="6" type="ORF">UKC_00336</name>
</gene>
<dbReference type="PATRIC" id="fig|1158614.3.peg.329"/>
<sequence>MILMLTRNVNKEETLKSLLETLGYDVFCSAHLLGALLNRKKETDILHFFPILFLSETIFESEVEQVIKLLGDAPQFIVRITNNVSDVPKRTSDERVYQLPVSVGLEELRDTLDTMYVARSQQNYEAKGARISLSTLEKKIVRQLYDTFPETVTREYLILQLWGDEETTKSRLSSLSNCVHSINNKFEQIYPLEDEKAVRTIWRKGYYLDETIYSAIEEGRLTIM</sequence>
<feature type="domain" description="OmpR/PhoB-type" evidence="5">
    <location>
        <begin position="100"/>
        <end position="210"/>
    </location>
</feature>
<dbReference type="GO" id="GO:0000160">
    <property type="term" value="P:phosphorelay signal transduction system"/>
    <property type="evidence" value="ECO:0007669"/>
    <property type="project" value="InterPro"/>
</dbReference>
<evidence type="ECO:0000256" key="2">
    <source>
        <dbReference type="ARBA" id="ARBA00023125"/>
    </source>
</evidence>
<evidence type="ECO:0000256" key="4">
    <source>
        <dbReference type="PROSITE-ProRule" id="PRU01091"/>
    </source>
</evidence>
<reference evidence="7 9" key="2">
    <citation type="submission" date="2013-03" db="EMBL/GenBank/DDBJ databases">
        <title>The Genome Sequence of Enterococcus gilvus ATCC BAA-350 (PacBio/Illumina hybrid assembly).</title>
        <authorList>
            <consortium name="The Broad Institute Genomics Platform"/>
            <consortium name="The Broad Institute Genome Sequencing Center for Infectious Disease"/>
            <person name="Earl A."/>
            <person name="Russ C."/>
            <person name="Gilmore M."/>
            <person name="Surin D."/>
            <person name="Walker B."/>
            <person name="Young S."/>
            <person name="Zeng Q."/>
            <person name="Gargeya S."/>
            <person name="Fitzgerald M."/>
            <person name="Haas B."/>
            <person name="Abouelleil A."/>
            <person name="Allen A.W."/>
            <person name="Alvarado L."/>
            <person name="Arachchi H.M."/>
            <person name="Berlin A.M."/>
            <person name="Chapman S.B."/>
            <person name="Gainer-Dewar J."/>
            <person name="Goldberg J."/>
            <person name="Griggs A."/>
            <person name="Gujja S."/>
            <person name="Hansen M."/>
            <person name="Howarth C."/>
            <person name="Imamovic A."/>
            <person name="Ireland A."/>
            <person name="Larimer J."/>
            <person name="McCowan C."/>
            <person name="Murphy C."/>
            <person name="Pearson M."/>
            <person name="Poon T.W."/>
            <person name="Priest M."/>
            <person name="Roberts A."/>
            <person name="Saif S."/>
            <person name="Shea T."/>
            <person name="Sisk P."/>
            <person name="Sykes S."/>
            <person name="Wortman J."/>
            <person name="Nusbaum C."/>
            <person name="Birren B."/>
        </authorList>
    </citation>
    <scope>NUCLEOTIDE SEQUENCE [LARGE SCALE GENOMIC DNA]</scope>
    <source>
        <strain evidence="7 9">ATCC BAA-350</strain>
    </source>
</reference>
<evidence type="ECO:0000313" key="7">
    <source>
        <dbReference type="EMBL" id="EOW78974.1"/>
    </source>
</evidence>
<organism evidence="6 8">
    <name type="scientific">Enterococcus gilvus ATCC BAA-350</name>
    <dbReference type="NCBI Taxonomy" id="1158614"/>
    <lineage>
        <taxon>Bacteria</taxon>
        <taxon>Bacillati</taxon>
        <taxon>Bacillota</taxon>
        <taxon>Bacilli</taxon>
        <taxon>Lactobacillales</taxon>
        <taxon>Enterococcaceae</taxon>
        <taxon>Enterococcus</taxon>
    </lineage>
</organism>
<dbReference type="RefSeq" id="WP_010778787.1">
    <property type="nucleotide sequence ID" value="NZ_ASWH01000002.1"/>
</dbReference>
<evidence type="ECO:0000313" key="6">
    <source>
        <dbReference type="EMBL" id="EOI58264.1"/>
    </source>
</evidence>
<dbReference type="EMBL" id="ASWH01000002">
    <property type="protein sequence ID" value="EOW78974.1"/>
    <property type="molecule type" value="Genomic_DNA"/>
</dbReference>
<dbReference type="SUPFAM" id="SSF46894">
    <property type="entry name" value="C-terminal effector domain of the bipartite response regulators"/>
    <property type="match status" value="1"/>
</dbReference>
<dbReference type="InterPro" id="IPR016032">
    <property type="entry name" value="Sig_transdc_resp-reg_C-effctor"/>
</dbReference>
<dbReference type="Gene3D" id="1.10.10.10">
    <property type="entry name" value="Winged helix-like DNA-binding domain superfamily/Winged helix DNA-binding domain"/>
    <property type="match status" value="1"/>
</dbReference>
<keyword evidence="9" id="KW-1185">Reference proteome</keyword>